<accession>A0ACC2ELM1</accession>
<organism evidence="1 2">
    <name type="scientific">Diphasiastrum complanatum</name>
    <name type="common">Issler's clubmoss</name>
    <name type="synonym">Lycopodium complanatum</name>
    <dbReference type="NCBI Taxonomy" id="34168"/>
    <lineage>
        <taxon>Eukaryota</taxon>
        <taxon>Viridiplantae</taxon>
        <taxon>Streptophyta</taxon>
        <taxon>Embryophyta</taxon>
        <taxon>Tracheophyta</taxon>
        <taxon>Lycopodiopsida</taxon>
        <taxon>Lycopodiales</taxon>
        <taxon>Lycopodiaceae</taxon>
        <taxon>Lycopodioideae</taxon>
        <taxon>Diphasiastrum</taxon>
    </lineage>
</organism>
<dbReference type="EMBL" id="CM055093">
    <property type="protein sequence ID" value="KAJ7567287.1"/>
    <property type="molecule type" value="Genomic_DNA"/>
</dbReference>
<reference evidence="2" key="1">
    <citation type="journal article" date="2024" name="Proc. Natl. Acad. Sci. U.S.A.">
        <title>Extraordinary preservation of gene collinearity over three hundred million years revealed in homosporous lycophytes.</title>
        <authorList>
            <person name="Li C."/>
            <person name="Wickell D."/>
            <person name="Kuo L.Y."/>
            <person name="Chen X."/>
            <person name="Nie B."/>
            <person name="Liao X."/>
            <person name="Peng D."/>
            <person name="Ji J."/>
            <person name="Jenkins J."/>
            <person name="Williams M."/>
            <person name="Shu S."/>
            <person name="Plott C."/>
            <person name="Barry K."/>
            <person name="Rajasekar S."/>
            <person name="Grimwood J."/>
            <person name="Han X."/>
            <person name="Sun S."/>
            <person name="Hou Z."/>
            <person name="He W."/>
            <person name="Dai G."/>
            <person name="Sun C."/>
            <person name="Schmutz J."/>
            <person name="Leebens-Mack J.H."/>
            <person name="Li F.W."/>
            <person name="Wang L."/>
        </authorList>
    </citation>
    <scope>NUCLEOTIDE SEQUENCE [LARGE SCALE GENOMIC DNA]</scope>
    <source>
        <strain evidence="2">cv. PW_Plant_1</strain>
    </source>
</reference>
<comment type="caution">
    <text evidence="1">The sequence shown here is derived from an EMBL/GenBank/DDBJ whole genome shotgun (WGS) entry which is preliminary data.</text>
</comment>
<evidence type="ECO:0000313" key="1">
    <source>
        <dbReference type="EMBL" id="KAJ7567287.1"/>
    </source>
</evidence>
<proteinExistence type="predicted"/>
<name>A0ACC2ELM1_DIPCM</name>
<gene>
    <name evidence="1" type="ORF">O6H91_02G141000</name>
</gene>
<sequence length="880" mass="99067">MKGFISELSDDENLNVKASRVLGPVRTLLNKTVKNFGASETVNGINLFSANEAPRNRREFSKGGLPDLDSFIYKPPAKDFRGNQIKTKVSMNDADSNGDTTPLDAKRRHKKLKLCAIDSDLDCAVKRHEKSSSNQLVRIEHRNPPGIAESSGVFQDLNVSFKPRNVTMHEEEEDDEGFVASSKQSNKIRRRYKVLDDSSDEDFDPILEKNRCSSREAATTDTRLVEPIRRRNVILSGDDDFLTGVSEEAPCTIDLQNMENEQELEDPIVKTLEKCDQIAASLREELQASTTSVKNLSSDGYSEVNASAAKIVTREDVSAACDILDATKEQILKPYQLVGVNFLFLLHRKNVGGAILADEMGLGKTVQAVVFLALLKHLDRDPGPHLIVAPASVLENWQRELKKWCPSFSVILYHGSERFSLKNELLSAAKSGKGAPFNVILTGYSLFERKSANQRDDRHLLKKWDWSCVVMDEAHLLKDRNSCRTKNLRSIAQNANHRLMMTGTPLQNDLQELWSLLEFMIPDIFQNSNMDLHLGSRNDNVAGSLEDGNLISRIKAILGPFVLRRLKADVMHQLVPKVQKVEILQMLPDQAIAYQESVKQYQVLVSGQKTDLARRQINSIFTHLRKVGNHPLLVRRLYRDQDLENIAAKCHAYGIFGYECTLERIKDELATYSDFSLHKLCTSHHGLSGFKMLTEKHSLQSAKCQALFSLLPELFQKGHRPLIFSQWTSMLDILEWVLDVMNINYCRLDGSTQVSERQNIVDNFNNDTEILAFLLSTRAGGQGLNLTGADTVIIHDVDFNPQMDRQAEDRCHRIGQSKPVTIYRLVTQGTVDESIFNIAQKKLHLNVVLEKSEAEVDNVEKDISTKTMGEILSSLLESAP</sequence>
<protein>
    <submittedName>
        <fullName evidence="1">Uncharacterized protein</fullName>
    </submittedName>
</protein>
<keyword evidence="2" id="KW-1185">Reference proteome</keyword>
<evidence type="ECO:0000313" key="2">
    <source>
        <dbReference type="Proteomes" id="UP001162992"/>
    </source>
</evidence>
<dbReference type="Proteomes" id="UP001162992">
    <property type="component" value="Chromosome 2"/>
</dbReference>